<evidence type="ECO:0000313" key="3">
    <source>
        <dbReference type="Proteomes" id="UP000027473"/>
    </source>
</evidence>
<dbReference type="AlphaFoldDB" id="A0AB73BVI2"/>
<name>A0AB73BVI2_9FUSO</name>
<dbReference type="InterPro" id="IPR025246">
    <property type="entry name" value="IS30-like_HTH"/>
</dbReference>
<dbReference type="Pfam" id="PF13936">
    <property type="entry name" value="HTH_38"/>
    <property type="match status" value="1"/>
</dbReference>
<feature type="domain" description="Transposase IS30-like HTH" evidence="1">
    <location>
        <begin position="2"/>
        <end position="41"/>
    </location>
</feature>
<dbReference type="EMBL" id="JAAC01000113">
    <property type="protein sequence ID" value="KDE62717.1"/>
    <property type="molecule type" value="Genomic_DNA"/>
</dbReference>
<reference evidence="2 3" key="1">
    <citation type="submission" date="2014-01" db="EMBL/GenBank/DDBJ databases">
        <title>Comparative genomics of Fusobacterium necrophorum wild isolates.</title>
        <authorList>
            <person name="Kittichotirat W."/>
            <person name="Bumgarner R.E."/>
            <person name="Lawrence P."/>
        </authorList>
    </citation>
    <scope>NUCLEOTIDE SEQUENCE [LARGE SCALE GENOMIC DNA]</scope>
    <source>
        <strain evidence="2 3">BL</strain>
    </source>
</reference>
<evidence type="ECO:0000313" key="2">
    <source>
        <dbReference type="EMBL" id="KDE62717.1"/>
    </source>
</evidence>
<dbReference type="Proteomes" id="UP000027473">
    <property type="component" value="Unassembled WGS sequence"/>
</dbReference>
<organism evidence="2 3">
    <name type="scientific">Fusobacterium necrophorum BL</name>
    <dbReference type="NCBI Taxonomy" id="1441732"/>
    <lineage>
        <taxon>Bacteria</taxon>
        <taxon>Fusobacteriati</taxon>
        <taxon>Fusobacteriota</taxon>
        <taxon>Fusobacteriia</taxon>
        <taxon>Fusobacteriales</taxon>
        <taxon>Fusobacteriaceae</taxon>
        <taxon>Fusobacterium</taxon>
    </lineage>
</organism>
<comment type="caution">
    <text evidence="2">The sequence shown here is derived from an EMBL/GenBank/DDBJ whole genome shotgun (WGS) entry which is preliminary data.</text>
</comment>
<accession>A0AB73BVI2</accession>
<proteinExistence type="predicted"/>
<protein>
    <recommendedName>
        <fullName evidence="1">Transposase IS30-like HTH domain-containing protein</fullName>
    </recommendedName>
</protein>
<gene>
    <name evidence="2" type="ORF">FUSO3_07115</name>
</gene>
<sequence>MSYTHLTIKQRNMIEILRKENYSTRKIATLLGVHHATMKREKLKVKRNSS</sequence>
<evidence type="ECO:0000259" key="1">
    <source>
        <dbReference type="Pfam" id="PF13936"/>
    </source>
</evidence>